<dbReference type="EMBL" id="CM001403">
    <property type="protein sequence ID" value="EHQ29070.1"/>
    <property type="molecule type" value="Genomic_DNA"/>
</dbReference>
<reference evidence="2" key="1">
    <citation type="submission" date="2011-09" db="EMBL/GenBank/DDBJ databases">
        <title>The permanent draft genome of Mucilaginibacter paludis DSM 18603.</title>
        <authorList>
            <consortium name="US DOE Joint Genome Institute (JGI-PGF)"/>
            <person name="Lucas S."/>
            <person name="Han J."/>
            <person name="Lapidus A."/>
            <person name="Bruce D."/>
            <person name="Goodwin L."/>
            <person name="Pitluck S."/>
            <person name="Peters L."/>
            <person name="Kyrpides N."/>
            <person name="Mavromatis K."/>
            <person name="Ivanova N."/>
            <person name="Mikhailova N."/>
            <person name="Held B."/>
            <person name="Detter J.C."/>
            <person name="Tapia R."/>
            <person name="Han C."/>
            <person name="Land M."/>
            <person name="Hauser L."/>
            <person name="Markowitz V."/>
            <person name="Cheng J.-F."/>
            <person name="Hugenholtz P."/>
            <person name="Woyke T."/>
            <person name="Wu D."/>
            <person name="Tindall B."/>
            <person name="Brambilla E."/>
            <person name="Klenk H.-P."/>
            <person name="Eisen J.A."/>
        </authorList>
    </citation>
    <scope>NUCLEOTIDE SEQUENCE [LARGE SCALE GENOMIC DNA]</scope>
    <source>
        <strain evidence="2">DSM 18603</strain>
    </source>
</reference>
<dbReference type="AlphaFoldDB" id="H1Y932"/>
<keyword evidence="3" id="KW-1185">Reference proteome</keyword>
<evidence type="ECO:0000313" key="2">
    <source>
        <dbReference type="EMBL" id="EHQ29070.1"/>
    </source>
</evidence>
<name>H1Y932_9SPHI</name>
<evidence type="ECO:0000313" key="3">
    <source>
        <dbReference type="Proteomes" id="UP000002774"/>
    </source>
</evidence>
<dbReference type="HOGENOM" id="CLU_046848_0_0_10"/>
<dbReference type="OrthoDB" id="7063564at2"/>
<keyword evidence="1" id="KW-1133">Transmembrane helix</keyword>
<sequence length="406" mass="46129">MAKDIKAIVCPSCGSVYKQELKPDFYKCQNCGTEYYLDNDDKHIYHHHETLRPLPGSTPPNNTMMPVYILIGAVLVIIVAYFTVAIWQSKSTNTNINTLRVYKAPRMFYNSFVYTNTLTGDPVYLRLGSDYISHGNDKSEQEYHAQFNNVGNGHLIADRIIGDDGLNNKHCLLTFKTYSPDVIYAIGCNAQLIQLDTRDNRLTDVTKLAFKDYPPLNSGVARLEFDYNSDMIIVMNNEGNSYYYFPTLGKLVDSHAQADSVWKKQFDRHFFEFASLGDDINNNNAIQLLETKYDKNTGQKMQRNLTPNRKYFNPKIIYQDKNNLLITAGTTAAADPPVTVQSIDVETGKIKWALPPDRYNLSACAKCKQGFALEYRKSAEDDYVHGVLVISGEGKLLYNYKLARTE</sequence>
<dbReference type="eggNOG" id="ENOG5030SIJ">
    <property type="taxonomic scope" value="Bacteria"/>
</dbReference>
<accession>H1Y932</accession>
<feature type="transmembrane region" description="Helical" evidence="1">
    <location>
        <begin position="67"/>
        <end position="87"/>
    </location>
</feature>
<keyword evidence="1" id="KW-0472">Membrane</keyword>
<gene>
    <name evidence="2" type="ORF">Mucpa_4991</name>
</gene>
<proteinExistence type="predicted"/>
<keyword evidence="1" id="KW-0812">Transmembrane</keyword>
<organism evidence="2 3">
    <name type="scientific">Mucilaginibacter paludis DSM 18603</name>
    <dbReference type="NCBI Taxonomy" id="714943"/>
    <lineage>
        <taxon>Bacteria</taxon>
        <taxon>Pseudomonadati</taxon>
        <taxon>Bacteroidota</taxon>
        <taxon>Sphingobacteriia</taxon>
        <taxon>Sphingobacteriales</taxon>
        <taxon>Sphingobacteriaceae</taxon>
        <taxon>Mucilaginibacter</taxon>
    </lineage>
</organism>
<dbReference type="Proteomes" id="UP000002774">
    <property type="component" value="Chromosome"/>
</dbReference>
<evidence type="ECO:0000256" key="1">
    <source>
        <dbReference type="SAM" id="Phobius"/>
    </source>
</evidence>
<protein>
    <submittedName>
        <fullName evidence="2">Uncharacterized protein</fullName>
    </submittedName>
</protein>